<protein>
    <submittedName>
        <fullName evidence="1">Uncharacterized protein</fullName>
    </submittedName>
</protein>
<dbReference type="AlphaFoldDB" id="M6UQ17"/>
<name>M6UQ17_9LEPT</name>
<reference evidence="1 2" key="1">
    <citation type="submission" date="2013-01" db="EMBL/GenBank/DDBJ databases">
        <authorList>
            <person name="Harkins D.M."/>
            <person name="Durkin A.S."/>
            <person name="Brinkac L.M."/>
            <person name="Haft D.H."/>
            <person name="Selengut J.D."/>
            <person name="Sanka R."/>
            <person name="DePew J."/>
            <person name="Purushe J."/>
            <person name="Matthias M.A."/>
            <person name="Vinetz J.M."/>
            <person name="Sutton G.G."/>
            <person name="Nierman W.C."/>
            <person name="Fouts D.E."/>
        </authorList>
    </citation>
    <scope>NUCLEOTIDE SEQUENCE [LARGE SCALE GENOMIC DNA]</scope>
    <source>
        <strain evidence="1 2">ZUN179</strain>
    </source>
</reference>
<comment type="caution">
    <text evidence="1">The sequence shown here is derived from an EMBL/GenBank/DDBJ whole genome shotgun (WGS) entry which is preliminary data.</text>
</comment>
<evidence type="ECO:0000313" key="1">
    <source>
        <dbReference type="EMBL" id="EMO44876.1"/>
    </source>
</evidence>
<dbReference type="Proteomes" id="UP000012160">
    <property type="component" value="Unassembled WGS sequence"/>
</dbReference>
<proteinExistence type="predicted"/>
<sequence>MGSLQWKSIIPIWYHAYAFGSKSWKPKGKEEQKIGVSRLKRRIRFRKIRNGQDLFEELLSFSKILFEKGNQQIPCRI</sequence>
<dbReference type="RefSeq" id="WP_004479243.1">
    <property type="nucleotide sequence ID" value="NZ_AHOQ02000037.1"/>
</dbReference>
<accession>M6UQ17</accession>
<gene>
    <name evidence="1" type="ORF">LEP1GSC187_2534</name>
</gene>
<evidence type="ECO:0000313" key="2">
    <source>
        <dbReference type="Proteomes" id="UP000012160"/>
    </source>
</evidence>
<organism evidence="1 2">
    <name type="scientific">Leptospira santarosai str. ZUN179</name>
    <dbReference type="NCBI Taxonomy" id="1049985"/>
    <lineage>
        <taxon>Bacteria</taxon>
        <taxon>Pseudomonadati</taxon>
        <taxon>Spirochaetota</taxon>
        <taxon>Spirochaetia</taxon>
        <taxon>Leptospirales</taxon>
        <taxon>Leptospiraceae</taxon>
        <taxon>Leptospira</taxon>
    </lineage>
</organism>
<dbReference type="EMBL" id="AHOQ02000037">
    <property type="protein sequence ID" value="EMO44876.1"/>
    <property type="molecule type" value="Genomic_DNA"/>
</dbReference>